<dbReference type="KEGG" id="apro:F751_0903"/>
<reference evidence="2 3" key="1">
    <citation type="journal article" date="2014" name="BMC Genomics">
        <title>Oil accumulation mechanisms of the oleaginous microalga Chlorella protothecoides revealed through its genome, transcriptomes, and proteomes.</title>
        <authorList>
            <person name="Gao C."/>
            <person name="Wang Y."/>
            <person name="Shen Y."/>
            <person name="Yan D."/>
            <person name="He X."/>
            <person name="Dai J."/>
            <person name="Wu Q."/>
        </authorList>
    </citation>
    <scope>NUCLEOTIDE SEQUENCE [LARGE SCALE GENOMIC DNA]</scope>
    <source>
        <strain evidence="2 3">0710</strain>
    </source>
</reference>
<keyword evidence="3" id="KW-1185">Reference proteome</keyword>
<dbReference type="Proteomes" id="UP000028924">
    <property type="component" value="Unassembled WGS sequence"/>
</dbReference>
<evidence type="ECO:0000313" key="3">
    <source>
        <dbReference type="Proteomes" id="UP000028924"/>
    </source>
</evidence>
<gene>
    <name evidence="2" type="ORF">F751_0903</name>
</gene>
<dbReference type="GeneID" id="23612294"/>
<proteinExistence type="predicted"/>
<protein>
    <submittedName>
        <fullName evidence="2">Putative purine permease</fullName>
    </submittedName>
</protein>
<dbReference type="RefSeq" id="XP_011398258.1">
    <property type="nucleotide sequence ID" value="XM_011399956.1"/>
</dbReference>
<evidence type="ECO:0000256" key="1">
    <source>
        <dbReference type="SAM" id="MobiDB-lite"/>
    </source>
</evidence>
<sequence length="133" mass="15030">MGRFMTAWREKRYNYILLGDYDYKYLCMPVWPFKAGKRDPPTFFATDAWLGILTAMVMGLQHAMAMVGGLITDLETLARVSGRPYEAENYTFPTQSQLDEEEDGPDLGEEEEVEVLTGEEEDELDSIAAALSS</sequence>
<feature type="compositionally biased region" description="Acidic residues" evidence="1">
    <location>
        <begin position="98"/>
        <end position="125"/>
    </location>
</feature>
<dbReference type="OrthoDB" id="1641903at2759"/>
<evidence type="ECO:0000313" key="2">
    <source>
        <dbReference type="EMBL" id="KFM25365.1"/>
    </source>
</evidence>
<dbReference type="STRING" id="3075.A0A087SI11"/>
<organism evidence="2 3">
    <name type="scientific">Auxenochlorella protothecoides</name>
    <name type="common">Green microalga</name>
    <name type="synonym">Chlorella protothecoides</name>
    <dbReference type="NCBI Taxonomy" id="3075"/>
    <lineage>
        <taxon>Eukaryota</taxon>
        <taxon>Viridiplantae</taxon>
        <taxon>Chlorophyta</taxon>
        <taxon>core chlorophytes</taxon>
        <taxon>Trebouxiophyceae</taxon>
        <taxon>Chlorellales</taxon>
        <taxon>Chlorellaceae</taxon>
        <taxon>Auxenochlorella</taxon>
    </lineage>
</organism>
<accession>A0A087SI11</accession>
<feature type="region of interest" description="Disordered" evidence="1">
    <location>
        <begin position="89"/>
        <end position="133"/>
    </location>
</feature>
<dbReference type="EMBL" id="KL662115">
    <property type="protein sequence ID" value="KFM25365.1"/>
    <property type="molecule type" value="Genomic_DNA"/>
</dbReference>
<dbReference type="AlphaFoldDB" id="A0A087SI11"/>
<name>A0A087SI11_AUXPR</name>